<evidence type="ECO:0000313" key="2">
    <source>
        <dbReference type="EMBL" id="KAJ7703752.1"/>
    </source>
</evidence>
<sequence length="269" mass="29412">MARELVGTLPPWMPLTLKHVQGLVDKVYGVGVYKVIEKSAWFGLLGYRLTDWRAAFGTRGIKSMEVLIESCEDEDDEDEELAAPSDNALPAEGTTDSTPTASTSAEGSAAPKIAKLDLSTKEGVAAFVAWALQPHESGTMPFHWKSWGDGVDKKGFFLSHLIVYVFAGHLASLALIPGSYGRLEAKPIGALLLSVQAVQRALQFFKTGEYINRGKTADHFSIDNWGDTKVAVGSNKTKLVRRATKFMATVQGWDPDRWNELIEAKGAQR</sequence>
<evidence type="ECO:0000256" key="1">
    <source>
        <dbReference type="SAM" id="MobiDB-lite"/>
    </source>
</evidence>
<protein>
    <submittedName>
        <fullName evidence="2">Uncharacterized protein</fullName>
    </submittedName>
</protein>
<dbReference type="AlphaFoldDB" id="A0AAD7M6J4"/>
<name>A0AAD7M6J4_9AGAR</name>
<gene>
    <name evidence="2" type="ORF">B0H16DRAFT_1747884</name>
</gene>
<dbReference type="Proteomes" id="UP001215598">
    <property type="component" value="Unassembled WGS sequence"/>
</dbReference>
<accession>A0AAD7M6J4</accession>
<feature type="region of interest" description="Disordered" evidence="1">
    <location>
        <begin position="73"/>
        <end position="108"/>
    </location>
</feature>
<organism evidence="2 3">
    <name type="scientific">Mycena metata</name>
    <dbReference type="NCBI Taxonomy" id="1033252"/>
    <lineage>
        <taxon>Eukaryota</taxon>
        <taxon>Fungi</taxon>
        <taxon>Dikarya</taxon>
        <taxon>Basidiomycota</taxon>
        <taxon>Agaricomycotina</taxon>
        <taxon>Agaricomycetes</taxon>
        <taxon>Agaricomycetidae</taxon>
        <taxon>Agaricales</taxon>
        <taxon>Marasmiineae</taxon>
        <taxon>Mycenaceae</taxon>
        <taxon>Mycena</taxon>
    </lineage>
</organism>
<dbReference type="EMBL" id="JARKIB010000499">
    <property type="protein sequence ID" value="KAJ7703752.1"/>
    <property type="molecule type" value="Genomic_DNA"/>
</dbReference>
<keyword evidence="3" id="KW-1185">Reference proteome</keyword>
<evidence type="ECO:0000313" key="3">
    <source>
        <dbReference type="Proteomes" id="UP001215598"/>
    </source>
</evidence>
<proteinExistence type="predicted"/>
<comment type="caution">
    <text evidence="2">The sequence shown here is derived from an EMBL/GenBank/DDBJ whole genome shotgun (WGS) entry which is preliminary data.</text>
</comment>
<feature type="compositionally biased region" description="Low complexity" evidence="1">
    <location>
        <begin position="94"/>
        <end position="105"/>
    </location>
</feature>
<reference evidence="2" key="1">
    <citation type="submission" date="2023-03" db="EMBL/GenBank/DDBJ databases">
        <title>Massive genome expansion in bonnet fungi (Mycena s.s.) driven by repeated elements and novel gene families across ecological guilds.</title>
        <authorList>
            <consortium name="Lawrence Berkeley National Laboratory"/>
            <person name="Harder C.B."/>
            <person name="Miyauchi S."/>
            <person name="Viragh M."/>
            <person name="Kuo A."/>
            <person name="Thoen E."/>
            <person name="Andreopoulos B."/>
            <person name="Lu D."/>
            <person name="Skrede I."/>
            <person name="Drula E."/>
            <person name="Henrissat B."/>
            <person name="Morin E."/>
            <person name="Kohler A."/>
            <person name="Barry K."/>
            <person name="LaButti K."/>
            <person name="Morin E."/>
            <person name="Salamov A."/>
            <person name="Lipzen A."/>
            <person name="Mereny Z."/>
            <person name="Hegedus B."/>
            <person name="Baldrian P."/>
            <person name="Stursova M."/>
            <person name="Weitz H."/>
            <person name="Taylor A."/>
            <person name="Grigoriev I.V."/>
            <person name="Nagy L.G."/>
            <person name="Martin F."/>
            <person name="Kauserud H."/>
        </authorList>
    </citation>
    <scope>NUCLEOTIDE SEQUENCE</scope>
    <source>
        <strain evidence="2">CBHHK182m</strain>
    </source>
</reference>